<reference evidence="2 3" key="1">
    <citation type="journal article" date="2023" name="Hortic Res">
        <title>The complete reference genome for grapevine (Vitis vinifera L.) genetics and breeding.</title>
        <authorList>
            <person name="Shi X."/>
            <person name="Cao S."/>
            <person name="Wang X."/>
            <person name="Huang S."/>
            <person name="Wang Y."/>
            <person name="Liu Z."/>
            <person name="Liu W."/>
            <person name="Leng X."/>
            <person name="Peng Y."/>
            <person name="Wang N."/>
            <person name="Wang Y."/>
            <person name="Ma Z."/>
            <person name="Xu X."/>
            <person name="Zhang F."/>
            <person name="Xue H."/>
            <person name="Zhong H."/>
            <person name="Wang Y."/>
            <person name="Zhang K."/>
            <person name="Velt A."/>
            <person name="Avia K."/>
            <person name="Holtgrawe D."/>
            <person name="Grimplet J."/>
            <person name="Matus J.T."/>
            <person name="Ware D."/>
            <person name="Wu X."/>
            <person name="Wang H."/>
            <person name="Liu C."/>
            <person name="Fang Y."/>
            <person name="Rustenholz C."/>
            <person name="Cheng Z."/>
            <person name="Xiao H."/>
            <person name="Zhou Y."/>
        </authorList>
    </citation>
    <scope>NUCLEOTIDE SEQUENCE [LARGE SCALE GENOMIC DNA]</scope>
    <source>
        <strain evidence="3">cv. Pinot noir / PN40024</strain>
        <tissue evidence="2">Leaf</tissue>
    </source>
</reference>
<evidence type="ECO:0000256" key="1">
    <source>
        <dbReference type="SAM" id="MobiDB-lite"/>
    </source>
</evidence>
<evidence type="ECO:0000313" key="3">
    <source>
        <dbReference type="Proteomes" id="UP001227230"/>
    </source>
</evidence>
<evidence type="ECO:0000313" key="2">
    <source>
        <dbReference type="EMBL" id="WJZ84112.1"/>
    </source>
</evidence>
<dbReference type="Proteomes" id="UP001227230">
    <property type="component" value="Chromosome 3"/>
</dbReference>
<keyword evidence="3" id="KW-1185">Reference proteome</keyword>
<dbReference type="EMBL" id="CP126650">
    <property type="protein sequence ID" value="WJZ84112.1"/>
    <property type="molecule type" value="Genomic_DNA"/>
</dbReference>
<name>A0ABY9BN51_VITVI</name>
<feature type="compositionally biased region" description="Acidic residues" evidence="1">
    <location>
        <begin position="202"/>
        <end position="224"/>
    </location>
</feature>
<gene>
    <name evidence="2" type="ORF">VitviT2T_003733</name>
</gene>
<accession>A0ABY9BN51</accession>
<feature type="region of interest" description="Disordered" evidence="1">
    <location>
        <begin position="173"/>
        <end position="224"/>
    </location>
</feature>
<sequence length="224" mass="25549">MLTKRNIHFTLHSRELLCEFPHPLLDFSLETPKKAINFCIPDIDIKAMSNTITKELCGHSFQLGTSIERRSLLPKYRILSLILFHTVWNKKGHLNELTLYVLHILFHMERRSKINLPALICHNMIEARRSNVSTRALPYGSIVCLLLQNAGLDFKTLPYESIPRMQPMRMKMSIDKKTSSSSSPWKALHPDALPPTPSQIDDKEDGDDDGGDEEDEDAPTDGEE</sequence>
<protein>
    <submittedName>
        <fullName evidence="2">Uncharacterized protein</fullName>
    </submittedName>
</protein>
<proteinExistence type="predicted"/>
<organism evidence="2 3">
    <name type="scientific">Vitis vinifera</name>
    <name type="common">Grape</name>
    <dbReference type="NCBI Taxonomy" id="29760"/>
    <lineage>
        <taxon>Eukaryota</taxon>
        <taxon>Viridiplantae</taxon>
        <taxon>Streptophyta</taxon>
        <taxon>Embryophyta</taxon>
        <taxon>Tracheophyta</taxon>
        <taxon>Spermatophyta</taxon>
        <taxon>Magnoliopsida</taxon>
        <taxon>eudicotyledons</taxon>
        <taxon>Gunneridae</taxon>
        <taxon>Pentapetalae</taxon>
        <taxon>rosids</taxon>
        <taxon>Vitales</taxon>
        <taxon>Vitaceae</taxon>
        <taxon>Viteae</taxon>
        <taxon>Vitis</taxon>
    </lineage>
</organism>